<dbReference type="InterPro" id="IPR001932">
    <property type="entry name" value="PPM-type_phosphatase-like_dom"/>
</dbReference>
<dbReference type="EMBL" id="CP036271">
    <property type="protein sequence ID" value="QDT53584.1"/>
    <property type="molecule type" value="Genomic_DNA"/>
</dbReference>
<dbReference type="AlphaFoldDB" id="A0A517SBV2"/>
<accession>A0A517SBV2</accession>
<dbReference type="OrthoDB" id="207912at2"/>
<organism evidence="3 4">
    <name type="scientific">Caulifigura coniformis</name>
    <dbReference type="NCBI Taxonomy" id="2527983"/>
    <lineage>
        <taxon>Bacteria</taxon>
        <taxon>Pseudomonadati</taxon>
        <taxon>Planctomycetota</taxon>
        <taxon>Planctomycetia</taxon>
        <taxon>Planctomycetales</taxon>
        <taxon>Planctomycetaceae</taxon>
        <taxon>Caulifigura</taxon>
    </lineage>
</organism>
<dbReference type="GO" id="GO:0016791">
    <property type="term" value="F:phosphatase activity"/>
    <property type="evidence" value="ECO:0007669"/>
    <property type="project" value="TreeGrafter"/>
</dbReference>
<reference evidence="3 4" key="1">
    <citation type="submission" date="2019-02" db="EMBL/GenBank/DDBJ databases">
        <title>Deep-cultivation of Planctomycetes and their phenomic and genomic characterization uncovers novel biology.</title>
        <authorList>
            <person name="Wiegand S."/>
            <person name="Jogler M."/>
            <person name="Boedeker C."/>
            <person name="Pinto D."/>
            <person name="Vollmers J."/>
            <person name="Rivas-Marin E."/>
            <person name="Kohn T."/>
            <person name="Peeters S.H."/>
            <person name="Heuer A."/>
            <person name="Rast P."/>
            <person name="Oberbeckmann S."/>
            <person name="Bunk B."/>
            <person name="Jeske O."/>
            <person name="Meyerdierks A."/>
            <person name="Storesund J.E."/>
            <person name="Kallscheuer N."/>
            <person name="Luecker S."/>
            <person name="Lage O.M."/>
            <person name="Pohl T."/>
            <person name="Merkel B.J."/>
            <person name="Hornburger P."/>
            <person name="Mueller R.-W."/>
            <person name="Bruemmer F."/>
            <person name="Labrenz M."/>
            <person name="Spormann A.M."/>
            <person name="Op den Camp H."/>
            <person name="Overmann J."/>
            <person name="Amann R."/>
            <person name="Jetten M.S.M."/>
            <person name="Mascher T."/>
            <person name="Medema M.H."/>
            <person name="Devos D.P."/>
            <person name="Kaster A.-K."/>
            <person name="Ovreas L."/>
            <person name="Rohde M."/>
            <person name="Galperin M.Y."/>
            <person name="Jogler C."/>
        </authorList>
    </citation>
    <scope>NUCLEOTIDE SEQUENCE [LARGE SCALE GENOMIC DNA]</scope>
    <source>
        <strain evidence="3 4">Pan44</strain>
    </source>
</reference>
<gene>
    <name evidence="3" type="primary">rsbP</name>
    <name evidence="3" type="ORF">Pan44_16060</name>
</gene>
<evidence type="ECO:0000259" key="2">
    <source>
        <dbReference type="SMART" id="SM00331"/>
    </source>
</evidence>
<dbReference type="SMART" id="SM00331">
    <property type="entry name" value="PP2C_SIG"/>
    <property type="match status" value="1"/>
</dbReference>
<protein>
    <submittedName>
        <fullName evidence="3">Phosphoserine phosphatase RsbP</fullName>
        <ecNumber evidence="3">3.1.3.3</ecNumber>
    </submittedName>
</protein>
<dbReference type="RefSeq" id="WP_145028910.1">
    <property type="nucleotide sequence ID" value="NZ_CP036271.1"/>
</dbReference>
<dbReference type="SUPFAM" id="SSF81606">
    <property type="entry name" value="PP2C-like"/>
    <property type="match status" value="1"/>
</dbReference>
<sequence length="241" mass="26160">MSSILSSRSAPKVRSWNPRLLNGTAMEIITSELPANRVCGDISDVFQAGEHSLLVAMGDASGHGVAAGMLIVDVRRLLSMMAGSGFDPGEMMSRVNRHVMQRFPTSRFVTLSLLMIDMATGALSFASAGQPFYRLDAEGRTTICDSDSAPIGILDDEVFPTTPLDPLKAGESLILISDGFREALNNDGQMYGEPRMFAQFAAGREESARPFIDRLYSDVDLYKAGNTDHDDMTVVLVRTSN</sequence>
<dbReference type="PANTHER" id="PTHR43156:SF2">
    <property type="entry name" value="STAGE II SPORULATION PROTEIN E"/>
    <property type="match status" value="1"/>
</dbReference>
<dbReference type="InParanoid" id="A0A517SBV2"/>
<dbReference type="EC" id="3.1.3.3" evidence="3"/>
<feature type="domain" description="PPM-type phosphatase" evidence="2">
    <location>
        <begin position="21"/>
        <end position="239"/>
    </location>
</feature>
<dbReference type="InterPro" id="IPR052016">
    <property type="entry name" value="Bact_Sigma-Reg"/>
</dbReference>
<evidence type="ECO:0000256" key="1">
    <source>
        <dbReference type="ARBA" id="ARBA00022801"/>
    </source>
</evidence>
<proteinExistence type="predicted"/>
<keyword evidence="4" id="KW-1185">Reference proteome</keyword>
<keyword evidence="1 3" id="KW-0378">Hydrolase</keyword>
<name>A0A517SBV2_9PLAN</name>
<evidence type="ECO:0000313" key="4">
    <source>
        <dbReference type="Proteomes" id="UP000315700"/>
    </source>
</evidence>
<dbReference type="Pfam" id="PF07228">
    <property type="entry name" value="SpoIIE"/>
    <property type="match status" value="1"/>
</dbReference>
<dbReference type="Proteomes" id="UP000315700">
    <property type="component" value="Chromosome"/>
</dbReference>
<dbReference type="InterPro" id="IPR036457">
    <property type="entry name" value="PPM-type-like_dom_sf"/>
</dbReference>
<evidence type="ECO:0000313" key="3">
    <source>
        <dbReference type="EMBL" id="QDT53584.1"/>
    </source>
</evidence>
<dbReference type="PANTHER" id="PTHR43156">
    <property type="entry name" value="STAGE II SPORULATION PROTEIN E-RELATED"/>
    <property type="match status" value="1"/>
</dbReference>
<dbReference type="Gene3D" id="3.60.40.10">
    <property type="entry name" value="PPM-type phosphatase domain"/>
    <property type="match status" value="1"/>
</dbReference>
<dbReference type="KEGG" id="ccos:Pan44_16060"/>